<keyword evidence="1" id="KW-0812">Transmembrane</keyword>
<keyword evidence="1" id="KW-1133">Transmembrane helix</keyword>
<feature type="transmembrane region" description="Helical" evidence="1">
    <location>
        <begin position="44"/>
        <end position="64"/>
    </location>
</feature>
<organism evidence="2 3">
    <name type="scientific">Deinococcus multiflagellatus</name>
    <dbReference type="NCBI Taxonomy" id="1656887"/>
    <lineage>
        <taxon>Bacteria</taxon>
        <taxon>Thermotogati</taxon>
        <taxon>Deinococcota</taxon>
        <taxon>Deinococci</taxon>
        <taxon>Deinococcales</taxon>
        <taxon>Deinococcaceae</taxon>
        <taxon>Deinococcus</taxon>
    </lineage>
</organism>
<sequence>MYEGGSKIRSVTLYGVTFLAFLGLGLALIVASEVWIPGVPRPSMAFLTLLFVWIPLAGFLALLVLAKRTRFWWPFWLYVFLGMIYLWRWFGTGTWLP</sequence>
<name>A0ABW1ZLA5_9DEIO</name>
<keyword evidence="1" id="KW-0472">Membrane</keyword>
<reference evidence="3" key="1">
    <citation type="journal article" date="2019" name="Int. J. Syst. Evol. Microbiol.">
        <title>The Global Catalogue of Microorganisms (GCM) 10K type strain sequencing project: providing services to taxonomists for standard genome sequencing and annotation.</title>
        <authorList>
            <consortium name="The Broad Institute Genomics Platform"/>
            <consortium name="The Broad Institute Genome Sequencing Center for Infectious Disease"/>
            <person name="Wu L."/>
            <person name="Ma J."/>
        </authorList>
    </citation>
    <scope>NUCLEOTIDE SEQUENCE [LARGE SCALE GENOMIC DNA]</scope>
    <source>
        <strain evidence="3">CCUG 63830</strain>
    </source>
</reference>
<evidence type="ECO:0000313" key="2">
    <source>
        <dbReference type="EMBL" id="MFC6660951.1"/>
    </source>
</evidence>
<keyword evidence="3" id="KW-1185">Reference proteome</keyword>
<evidence type="ECO:0000256" key="1">
    <source>
        <dbReference type="SAM" id="Phobius"/>
    </source>
</evidence>
<feature type="transmembrane region" description="Helical" evidence="1">
    <location>
        <begin position="12"/>
        <end position="32"/>
    </location>
</feature>
<feature type="transmembrane region" description="Helical" evidence="1">
    <location>
        <begin position="71"/>
        <end position="90"/>
    </location>
</feature>
<comment type="caution">
    <text evidence="2">The sequence shown here is derived from an EMBL/GenBank/DDBJ whole genome shotgun (WGS) entry which is preliminary data.</text>
</comment>
<dbReference type="EMBL" id="JBHSWB010000001">
    <property type="protein sequence ID" value="MFC6660951.1"/>
    <property type="molecule type" value="Genomic_DNA"/>
</dbReference>
<evidence type="ECO:0000313" key="3">
    <source>
        <dbReference type="Proteomes" id="UP001596317"/>
    </source>
</evidence>
<dbReference type="Proteomes" id="UP001596317">
    <property type="component" value="Unassembled WGS sequence"/>
</dbReference>
<accession>A0ABW1ZLA5</accession>
<gene>
    <name evidence="2" type="ORF">ACFP90_11755</name>
</gene>
<dbReference type="RefSeq" id="WP_224604818.1">
    <property type="nucleotide sequence ID" value="NZ_JAIQXV010000002.1"/>
</dbReference>
<protein>
    <submittedName>
        <fullName evidence="2">Uncharacterized protein</fullName>
    </submittedName>
</protein>
<proteinExistence type="predicted"/>